<proteinExistence type="predicted"/>
<accession>A0A853R6H3</accession>
<protein>
    <submittedName>
        <fullName evidence="1">Uncharacterized protein</fullName>
    </submittedName>
</protein>
<reference evidence="1 2" key="1">
    <citation type="journal article" date="2012" name="Science">
        <title>Ecological populations of bacteria act as socially cohesive units of antibiotic production and resistance.</title>
        <authorList>
            <person name="Cordero O.X."/>
            <person name="Wildschutte H."/>
            <person name="Kirkup B."/>
            <person name="Proehl S."/>
            <person name="Ngo L."/>
            <person name="Hussain F."/>
            <person name="Le Roux F."/>
            <person name="Mincer T."/>
            <person name="Polz M.F."/>
        </authorList>
    </citation>
    <scope>NUCLEOTIDE SEQUENCE [LARGE SCALE GENOMIC DNA]</scope>
    <source>
        <strain evidence="1 2">FS-238</strain>
    </source>
</reference>
<organism evidence="1 2">
    <name type="scientific">Vibrio ordalii FS-238</name>
    <dbReference type="NCBI Taxonomy" id="617133"/>
    <lineage>
        <taxon>Bacteria</taxon>
        <taxon>Pseudomonadati</taxon>
        <taxon>Pseudomonadota</taxon>
        <taxon>Gammaproteobacteria</taxon>
        <taxon>Vibrionales</taxon>
        <taxon>Vibrionaceae</taxon>
        <taxon>Vibrio</taxon>
    </lineage>
</organism>
<dbReference type="AlphaFoldDB" id="A0A853R6H3"/>
<evidence type="ECO:0000313" key="1">
    <source>
        <dbReference type="EMBL" id="OEE38340.1"/>
    </source>
</evidence>
<dbReference type="EMBL" id="AJYS02000127">
    <property type="protein sequence ID" value="OEE38340.1"/>
    <property type="molecule type" value="Genomic_DNA"/>
</dbReference>
<sequence length="80" mass="9376">MNQEIIDNLQFLLLSAKERGLEQGVASFSFYIEKLSCANNERFVYEELYCSLSGMQRFADFTHKEWQAVQFIIRAVESSR</sequence>
<keyword evidence="2" id="KW-1185">Reference proteome</keyword>
<dbReference type="RefSeq" id="WP_017045669.1">
    <property type="nucleotide sequence ID" value="NZ_AJYS02000127.1"/>
</dbReference>
<name>A0A853R6H3_9VIBR</name>
<comment type="caution">
    <text evidence="1">The sequence shown here is derived from an EMBL/GenBank/DDBJ whole genome shotgun (WGS) entry which is preliminary data.</text>
</comment>
<evidence type="ECO:0000313" key="2">
    <source>
        <dbReference type="Proteomes" id="UP000094808"/>
    </source>
</evidence>
<dbReference type="Proteomes" id="UP000094808">
    <property type="component" value="Unassembled WGS sequence"/>
</dbReference>
<gene>
    <name evidence="1" type="ORF">A1QS_15935</name>
</gene>